<dbReference type="EMBL" id="BAAANY010000010">
    <property type="protein sequence ID" value="GAA1681996.1"/>
    <property type="molecule type" value="Genomic_DNA"/>
</dbReference>
<sequence length="56" mass="6326">MTAKGAKEDFDFIAGEWDLVNRRRTKILAGASEWDEFAGRLKGQTLLSTTGLLKRR</sequence>
<dbReference type="RefSeq" id="WP_163571765.1">
    <property type="nucleotide sequence ID" value="NZ_BAAANY010000010.1"/>
</dbReference>
<evidence type="ECO:0000313" key="1">
    <source>
        <dbReference type="EMBL" id="GAA1681996.1"/>
    </source>
</evidence>
<name>A0ABP4T3Y6_9ACTN</name>
<protein>
    <submittedName>
        <fullName evidence="1">Uncharacterized protein</fullName>
    </submittedName>
</protein>
<comment type="caution">
    <text evidence="1">The sequence shown here is derived from an EMBL/GenBank/DDBJ whole genome shotgun (WGS) entry which is preliminary data.</text>
</comment>
<proteinExistence type="predicted"/>
<accession>A0ABP4T3Y6</accession>
<dbReference type="Proteomes" id="UP001500618">
    <property type="component" value="Unassembled WGS sequence"/>
</dbReference>
<organism evidence="1 2">
    <name type="scientific">Fodinicola feengrottensis</name>
    <dbReference type="NCBI Taxonomy" id="435914"/>
    <lineage>
        <taxon>Bacteria</taxon>
        <taxon>Bacillati</taxon>
        <taxon>Actinomycetota</taxon>
        <taxon>Actinomycetes</taxon>
        <taxon>Mycobacteriales</taxon>
        <taxon>Fodinicola</taxon>
    </lineage>
</organism>
<reference evidence="2" key="1">
    <citation type="journal article" date="2019" name="Int. J. Syst. Evol. Microbiol.">
        <title>The Global Catalogue of Microorganisms (GCM) 10K type strain sequencing project: providing services to taxonomists for standard genome sequencing and annotation.</title>
        <authorList>
            <consortium name="The Broad Institute Genomics Platform"/>
            <consortium name="The Broad Institute Genome Sequencing Center for Infectious Disease"/>
            <person name="Wu L."/>
            <person name="Ma J."/>
        </authorList>
    </citation>
    <scope>NUCLEOTIDE SEQUENCE [LARGE SCALE GENOMIC DNA]</scope>
    <source>
        <strain evidence="2">JCM 14718</strain>
    </source>
</reference>
<gene>
    <name evidence="1" type="ORF">GCM10009765_33950</name>
</gene>
<evidence type="ECO:0000313" key="2">
    <source>
        <dbReference type="Proteomes" id="UP001500618"/>
    </source>
</evidence>
<keyword evidence="2" id="KW-1185">Reference proteome</keyword>